<feature type="region of interest" description="Disordered" evidence="2">
    <location>
        <begin position="1"/>
        <end position="84"/>
    </location>
</feature>
<evidence type="ECO:0000256" key="1">
    <source>
        <dbReference type="SAM" id="Coils"/>
    </source>
</evidence>
<proteinExistence type="predicted"/>
<feature type="transmembrane region" description="Helical" evidence="3">
    <location>
        <begin position="153"/>
        <end position="172"/>
    </location>
</feature>
<organism evidence="4 5">
    <name type="scientific">Passalora fulva</name>
    <name type="common">Tomato leaf mold</name>
    <name type="synonym">Cladosporium fulvum</name>
    <dbReference type="NCBI Taxonomy" id="5499"/>
    <lineage>
        <taxon>Eukaryota</taxon>
        <taxon>Fungi</taxon>
        <taxon>Dikarya</taxon>
        <taxon>Ascomycota</taxon>
        <taxon>Pezizomycotina</taxon>
        <taxon>Dothideomycetes</taxon>
        <taxon>Dothideomycetidae</taxon>
        <taxon>Mycosphaerellales</taxon>
        <taxon>Mycosphaerellaceae</taxon>
        <taxon>Fulvia</taxon>
    </lineage>
</organism>
<evidence type="ECO:0000313" key="5">
    <source>
        <dbReference type="Proteomes" id="UP000756132"/>
    </source>
</evidence>
<gene>
    <name evidence="4" type="ORF">CLAFUR5_06112</name>
</gene>
<feature type="coiled-coil region" evidence="1">
    <location>
        <begin position="108"/>
        <end position="147"/>
    </location>
</feature>
<accession>A0A9Q8P9L2</accession>
<keyword evidence="3" id="KW-0812">Transmembrane</keyword>
<dbReference type="KEGG" id="ffu:CLAFUR5_06112"/>
<protein>
    <submittedName>
        <fullName evidence="4">Uncharacterized protein</fullName>
    </submittedName>
</protein>
<keyword evidence="3" id="KW-1133">Transmembrane helix</keyword>
<evidence type="ECO:0000313" key="4">
    <source>
        <dbReference type="EMBL" id="UJO18061.1"/>
    </source>
</evidence>
<feature type="compositionally biased region" description="Polar residues" evidence="2">
    <location>
        <begin position="43"/>
        <end position="58"/>
    </location>
</feature>
<dbReference type="EMBL" id="CP090167">
    <property type="protein sequence ID" value="UJO18061.1"/>
    <property type="molecule type" value="Genomic_DNA"/>
</dbReference>
<dbReference type="Proteomes" id="UP000756132">
    <property type="component" value="Chromosome 5"/>
</dbReference>
<reference evidence="4" key="2">
    <citation type="journal article" date="2022" name="Microb. Genom.">
        <title>A chromosome-scale genome assembly of the tomato pathogen Cladosporium fulvum reveals a compartmentalized genome architecture and the presence of a dispensable chromosome.</title>
        <authorList>
            <person name="Zaccaron A.Z."/>
            <person name="Chen L.H."/>
            <person name="Samaras A."/>
            <person name="Stergiopoulos I."/>
        </authorList>
    </citation>
    <scope>NUCLEOTIDE SEQUENCE</scope>
    <source>
        <strain evidence="4">Race5_Kim</strain>
    </source>
</reference>
<evidence type="ECO:0000256" key="3">
    <source>
        <dbReference type="SAM" id="Phobius"/>
    </source>
</evidence>
<dbReference type="GeneID" id="71985990"/>
<dbReference type="OrthoDB" id="10506461at2759"/>
<sequence>MLFSEGMPSPHDGSTPLIEHNSDILDSSIRSTPCPRERRRTSPAHSESTLLQPSSNRATPGGLDVFEPPKDEARDHGAAAGTQEQLRLQESIASLRRKLEASTALVDRFHLRNEVIRLEKELNEKKLEQARSEQQSAKEDASTAVEAGRKKEVALSSILCILLLALFVYVNWSLFYSPEISYVRQRRRTNEPGRDECSMGED</sequence>
<keyword evidence="3" id="KW-0472">Membrane</keyword>
<evidence type="ECO:0000256" key="2">
    <source>
        <dbReference type="SAM" id="MobiDB-lite"/>
    </source>
</evidence>
<dbReference type="RefSeq" id="XP_047762427.1">
    <property type="nucleotide sequence ID" value="XM_047905260.1"/>
</dbReference>
<keyword evidence="5" id="KW-1185">Reference proteome</keyword>
<reference evidence="4" key="1">
    <citation type="submission" date="2021-12" db="EMBL/GenBank/DDBJ databases">
        <authorList>
            <person name="Zaccaron A."/>
            <person name="Stergiopoulos I."/>
        </authorList>
    </citation>
    <scope>NUCLEOTIDE SEQUENCE</scope>
    <source>
        <strain evidence="4">Race5_Kim</strain>
    </source>
</reference>
<feature type="compositionally biased region" description="Basic and acidic residues" evidence="2">
    <location>
        <begin position="67"/>
        <end position="77"/>
    </location>
</feature>
<dbReference type="AlphaFoldDB" id="A0A9Q8P9L2"/>
<name>A0A9Q8P9L2_PASFU</name>
<keyword evidence="1" id="KW-0175">Coiled coil</keyword>